<evidence type="ECO:0000313" key="12">
    <source>
        <dbReference type="EMBL" id="OXV12049.1"/>
    </source>
</evidence>
<evidence type="ECO:0000256" key="2">
    <source>
        <dbReference type="ARBA" id="ARBA00007269"/>
    </source>
</evidence>
<keyword evidence="7" id="KW-0805">Transcription regulation</keyword>
<keyword evidence="3" id="KW-0479">Metal-binding</keyword>
<dbReference type="CDD" id="cd06008">
    <property type="entry name" value="NF-X1-zinc-finger"/>
    <property type="match status" value="3"/>
</dbReference>
<keyword evidence="6" id="KW-0862">Zinc</keyword>
<dbReference type="SMART" id="SM00438">
    <property type="entry name" value="ZnF_NFX"/>
    <property type="match status" value="4"/>
</dbReference>
<evidence type="ECO:0000256" key="6">
    <source>
        <dbReference type="ARBA" id="ARBA00022833"/>
    </source>
</evidence>
<feature type="region of interest" description="Disordered" evidence="10">
    <location>
        <begin position="419"/>
        <end position="474"/>
    </location>
</feature>
<evidence type="ECO:0000256" key="4">
    <source>
        <dbReference type="ARBA" id="ARBA00022737"/>
    </source>
</evidence>
<dbReference type="GO" id="GO:0005634">
    <property type="term" value="C:nucleus"/>
    <property type="evidence" value="ECO:0007669"/>
    <property type="project" value="UniProtKB-SubCell"/>
</dbReference>
<evidence type="ECO:0000256" key="10">
    <source>
        <dbReference type="SAM" id="MobiDB-lite"/>
    </source>
</evidence>
<dbReference type="SUPFAM" id="SSF82708">
    <property type="entry name" value="R3H domain"/>
    <property type="match status" value="1"/>
</dbReference>
<evidence type="ECO:0000256" key="5">
    <source>
        <dbReference type="ARBA" id="ARBA00022771"/>
    </source>
</evidence>
<dbReference type="InterPro" id="IPR034078">
    <property type="entry name" value="NFX1_fam"/>
</dbReference>
<feature type="compositionally biased region" description="Basic and acidic residues" evidence="10">
    <location>
        <begin position="535"/>
        <end position="551"/>
    </location>
</feature>
<dbReference type="InterPro" id="IPR034077">
    <property type="entry name" value="R3H_FAP1"/>
</dbReference>
<keyword evidence="8" id="KW-0804">Transcription</keyword>
<reference evidence="12 13" key="1">
    <citation type="journal article" date="2015" name="Environ. Microbiol.">
        <title>Metagenome sequence of Elaphomyces granulatus from sporocarp tissue reveals Ascomycota ectomycorrhizal fingerprints of genome expansion and a Proteobacteria-rich microbiome.</title>
        <authorList>
            <person name="Quandt C.A."/>
            <person name="Kohler A."/>
            <person name="Hesse C.N."/>
            <person name="Sharpton T.J."/>
            <person name="Martin F."/>
            <person name="Spatafora J.W."/>
        </authorList>
    </citation>
    <scope>NUCLEOTIDE SEQUENCE [LARGE SCALE GENOMIC DNA]</scope>
    <source>
        <strain evidence="12 13">OSC145934</strain>
    </source>
</reference>
<evidence type="ECO:0000259" key="11">
    <source>
        <dbReference type="PROSITE" id="PS51061"/>
    </source>
</evidence>
<dbReference type="GO" id="GO:0008270">
    <property type="term" value="F:zinc ion binding"/>
    <property type="evidence" value="ECO:0007669"/>
    <property type="project" value="UniProtKB-KW"/>
</dbReference>
<dbReference type="Gene3D" id="3.30.1370.50">
    <property type="entry name" value="R3H-like domain"/>
    <property type="match status" value="1"/>
</dbReference>
<organism evidence="12 13">
    <name type="scientific">Elaphomyces granulatus</name>
    <dbReference type="NCBI Taxonomy" id="519963"/>
    <lineage>
        <taxon>Eukaryota</taxon>
        <taxon>Fungi</taxon>
        <taxon>Dikarya</taxon>
        <taxon>Ascomycota</taxon>
        <taxon>Pezizomycotina</taxon>
        <taxon>Eurotiomycetes</taxon>
        <taxon>Eurotiomycetidae</taxon>
        <taxon>Eurotiales</taxon>
        <taxon>Elaphomycetaceae</taxon>
        <taxon>Elaphomyces</taxon>
    </lineage>
</organism>
<dbReference type="AlphaFoldDB" id="A0A232M6M6"/>
<dbReference type="OrthoDB" id="6512771at2759"/>
<keyword evidence="13" id="KW-1185">Reference proteome</keyword>
<feature type="region of interest" description="Disordered" evidence="10">
    <location>
        <begin position="530"/>
        <end position="565"/>
    </location>
</feature>
<dbReference type="Proteomes" id="UP000243515">
    <property type="component" value="Unassembled WGS sequence"/>
</dbReference>
<dbReference type="EMBL" id="NPHW01002156">
    <property type="protein sequence ID" value="OXV12049.1"/>
    <property type="molecule type" value="Genomic_DNA"/>
</dbReference>
<name>A0A232M6M6_9EURO</name>
<dbReference type="PANTHER" id="PTHR12360:SF12">
    <property type="entry name" value="TRANSCRIPTIONAL REPRESSOR NF-X1"/>
    <property type="match status" value="1"/>
</dbReference>
<evidence type="ECO:0000256" key="3">
    <source>
        <dbReference type="ARBA" id="ARBA00022723"/>
    </source>
</evidence>
<dbReference type="CDD" id="cd06006">
    <property type="entry name" value="R3H_unknown_2"/>
    <property type="match status" value="1"/>
</dbReference>
<dbReference type="GO" id="GO:0000977">
    <property type="term" value="F:RNA polymerase II transcription regulatory region sequence-specific DNA binding"/>
    <property type="evidence" value="ECO:0007669"/>
    <property type="project" value="TreeGrafter"/>
</dbReference>
<evidence type="ECO:0000256" key="7">
    <source>
        <dbReference type="ARBA" id="ARBA00023015"/>
    </source>
</evidence>
<dbReference type="SMART" id="SM00393">
    <property type="entry name" value="R3H"/>
    <property type="match status" value="1"/>
</dbReference>
<evidence type="ECO:0000313" key="13">
    <source>
        <dbReference type="Proteomes" id="UP000243515"/>
    </source>
</evidence>
<evidence type="ECO:0000256" key="8">
    <source>
        <dbReference type="ARBA" id="ARBA00023163"/>
    </source>
</evidence>
<dbReference type="Pfam" id="PF01422">
    <property type="entry name" value="zf-NF-X1"/>
    <property type="match status" value="2"/>
</dbReference>
<keyword evidence="4" id="KW-0677">Repeat</keyword>
<keyword evidence="9" id="KW-0539">Nucleus</keyword>
<proteinExistence type="inferred from homology"/>
<dbReference type="GO" id="GO:0000122">
    <property type="term" value="P:negative regulation of transcription by RNA polymerase II"/>
    <property type="evidence" value="ECO:0007669"/>
    <property type="project" value="TreeGrafter"/>
</dbReference>
<keyword evidence="5" id="KW-0863">Zinc-finger</keyword>
<dbReference type="InterPro" id="IPR036867">
    <property type="entry name" value="R3H_dom_sf"/>
</dbReference>
<gene>
    <name evidence="12" type="ORF">Egran_00188</name>
</gene>
<dbReference type="Pfam" id="PF01424">
    <property type="entry name" value="R3H"/>
    <property type="match status" value="1"/>
</dbReference>
<comment type="caution">
    <text evidence="12">The sequence shown here is derived from an EMBL/GenBank/DDBJ whole genome shotgun (WGS) entry which is preliminary data.</text>
</comment>
<dbReference type="PANTHER" id="PTHR12360">
    <property type="entry name" value="NUCLEAR TRANSCRIPTION FACTOR, X-BOX BINDING 1 NFX1"/>
    <property type="match status" value="1"/>
</dbReference>
<sequence length="565" mass="61837">MERCCPGERRAIERQATKRKLKSLNATNRSMDNDIEAEHICTRVCGRLLKCGRHTCPELCHKGACGTCKEAIFEEIWCHCERSVLYPPQPCGTKPPVCHFECERPKDCGHPQVPHDCHPDEESCPKCPFLMEKRCVCGKKILKNQPCWLVDTRCGLACGKPLKCGSHSCLKSCHRPGNCEDTVMSCQQPCGKAKRICEHPCMEPCHAPYPCPEKIPCSASVTITCGCGRLRRESSCNAARAVTLKGQLHQPEILPSSMSLNCDDECARLERNRSLASALNITIDKSTTTALNPPSSSVSSSHLPYSVETLDMYVQLSSSSTLSALQSYESTLHDLAVNATQRSVRFQPARAPLRAFIHSLASDWGFTSESFDPEPHRHVSVLKPTRWTAPSFGLGRGSAIGIGGMTVAGCLKFRDRERMKDREAQRSATAETKSWREVTSEPSLNATEGGWAQVASRRRPGADANASPALTRTSTPIPISGSTYSILSPDIGKDGKTSVLVLRSSVGTGKMPHLRNHASLDVDEVVDSWEEEVDKQEAAEQKASRHEHLGERGNASVANPAEGPP</sequence>
<feature type="domain" description="R3H" evidence="11">
    <location>
        <begin position="322"/>
        <end position="385"/>
    </location>
</feature>
<dbReference type="GO" id="GO:0000981">
    <property type="term" value="F:DNA-binding transcription factor activity, RNA polymerase II-specific"/>
    <property type="evidence" value="ECO:0007669"/>
    <property type="project" value="TreeGrafter"/>
</dbReference>
<comment type="subcellular location">
    <subcellularLocation>
        <location evidence="1">Nucleus</location>
    </subcellularLocation>
</comment>
<comment type="similarity">
    <text evidence="2">Belongs to the NFX1 family.</text>
</comment>
<dbReference type="InterPro" id="IPR001374">
    <property type="entry name" value="R3H_dom"/>
</dbReference>
<accession>A0A232M6M6</accession>
<evidence type="ECO:0000256" key="1">
    <source>
        <dbReference type="ARBA" id="ARBA00004123"/>
    </source>
</evidence>
<evidence type="ECO:0000256" key="9">
    <source>
        <dbReference type="ARBA" id="ARBA00023242"/>
    </source>
</evidence>
<protein>
    <recommendedName>
        <fullName evidence="11">R3H domain-containing protein</fullName>
    </recommendedName>
</protein>
<dbReference type="PROSITE" id="PS51061">
    <property type="entry name" value="R3H"/>
    <property type="match status" value="1"/>
</dbReference>
<dbReference type="InterPro" id="IPR000967">
    <property type="entry name" value="Znf_NFX1"/>
</dbReference>